<dbReference type="Proteomes" id="UP000626370">
    <property type="component" value="Unassembled WGS sequence"/>
</dbReference>
<feature type="domain" description="N-acetyltransferase" evidence="1">
    <location>
        <begin position="12"/>
        <end position="194"/>
    </location>
</feature>
<sequence length="194" mass="22158">MLKTERNAQANMLYREMSPEDFHGIIKLATKVHGEGYMDEVVLRQWYKKGVYHNINASFVAYCDNLLVGFRITYAQQQWMIDQWCTPESWSVSPEHVCYFKCNTVDENYRGFGVGSQLLSLAIEAAKKQGSLAGVSHLWRQSPGNSAVKYFSKCGGQLIKNHPERWNELSQEGYVCPVCDNDCHCVAAEMIINF</sequence>
<evidence type="ECO:0000313" key="2">
    <source>
        <dbReference type="EMBL" id="GHE94660.1"/>
    </source>
</evidence>
<dbReference type="CDD" id="cd04301">
    <property type="entry name" value="NAT_SF"/>
    <property type="match status" value="1"/>
</dbReference>
<comment type="caution">
    <text evidence="2">The sequence shown here is derived from an EMBL/GenBank/DDBJ whole genome shotgun (WGS) entry which is preliminary data.</text>
</comment>
<dbReference type="RefSeq" id="WP_189378601.1">
    <property type="nucleotide sequence ID" value="NZ_BNAH01000010.1"/>
</dbReference>
<protein>
    <recommendedName>
        <fullName evidence="1">N-acetyltransferase domain-containing protein</fullName>
    </recommendedName>
</protein>
<name>A0ABQ3IYG0_9GAMM</name>
<evidence type="ECO:0000313" key="3">
    <source>
        <dbReference type="Proteomes" id="UP000626370"/>
    </source>
</evidence>
<proteinExistence type="predicted"/>
<dbReference type="Pfam" id="PF00583">
    <property type="entry name" value="Acetyltransf_1"/>
    <property type="match status" value="1"/>
</dbReference>
<reference evidence="3" key="1">
    <citation type="journal article" date="2019" name="Int. J. Syst. Evol. Microbiol.">
        <title>The Global Catalogue of Microorganisms (GCM) 10K type strain sequencing project: providing services to taxonomists for standard genome sequencing and annotation.</title>
        <authorList>
            <consortium name="The Broad Institute Genomics Platform"/>
            <consortium name="The Broad Institute Genome Sequencing Center for Infectious Disease"/>
            <person name="Wu L."/>
            <person name="Ma J."/>
        </authorList>
    </citation>
    <scope>NUCLEOTIDE SEQUENCE [LARGE SCALE GENOMIC DNA]</scope>
    <source>
        <strain evidence="3">CGMCC 1.15922</strain>
    </source>
</reference>
<dbReference type="InterPro" id="IPR016181">
    <property type="entry name" value="Acyl_CoA_acyltransferase"/>
</dbReference>
<organism evidence="2 3">
    <name type="scientific">Thalassotalea profundi</name>
    <dbReference type="NCBI Taxonomy" id="2036687"/>
    <lineage>
        <taxon>Bacteria</taxon>
        <taxon>Pseudomonadati</taxon>
        <taxon>Pseudomonadota</taxon>
        <taxon>Gammaproteobacteria</taxon>
        <taxon>Alteromonadales</taxon>
        <taxon>Colwelliaceae</taxon>
        <taxon>Thalassotalea</taxon>
    </lineage>
</organism>
<keyword evidence="3" id="KW-1185">Reference proteome</keyword>
<dbReference type="InterPro" id="IPR000182">
    <property type="entry name" value="GNAT_dom"/>
</dbReference>
<gene>
    <name evidence="2" type="ORF">GCM10011501_25120</name>
</gene>
<accession>A0ABQ3IYG0</accession>
<dbReference type="Gene3D" id="3.40.630.30">
    <property type="match status" value="1"/>
</dbReference>
<evidence type="ECO:0000259" key="1">
    <source>
        <dbReference type="PROSITE" id="PS51186"/>
    </source>
</evidence>
<dbReference type="PROSITE" id="PS51186">
    <property type="entry name" value="GNAT"/>
    <property type="match status" value="1"/>
</dbReference>
<dbReference type="SUPFAM" id="SSF55729">
    <property type="entry name" value="Acyl-CoA N-acyltransferases (Nat)"/>
    <property type="match status" value="1"/>
</dbReference>
<dbReference type="EMBL" id="BNAH01000010">
    <property type="protein sequence ID" value="GHE94660.1"/>
    <property type="molecule type" value="Genomic_DNA"/>
</dbReference>